<dbReference type="STRING" id="1121428.DESHY_120060"/>
<name>K8EG93_9FIRM</name>
<proteinExistence type="predicted"/>
<evidence type="ECO:0000259" key="1">
    <source>
        <dbReference type="Pfam" id="PF10040"/>
    </source>
</evidence>
<dbReference type="eggNOG" id="COG5551">
    <property type="taxonomic scope" value="Bacteria"/>
</dbReference>
<dbReference type="RefSeq" id="WP_008410696.1">
    <property type="nucleotide sequence ID" value="NZ_CAOS01000004.1"/>
</dbReference>
<organism evidence="2 3">
    <name type="scientific">Desulforamulus hydrothermalis Lam5 = DSM 18033</name>
    <dbReference type="NCBI Taxonomy" id="1121428"/>
    <lineage>
        <taxon>Bacteria</taxon>
        <taxon>Bacillati</taxon>
        <taxon>Bacillota</taxon>
        <taxon>Clostridia</taxon>
        <taxon>Eubacteriales</taxon>
        <taxon>Peptococcaceae</taxon>
        <taxon>Desulforamulus</taxon>
    </lineage>
</organism>
<evidence type="ECO:0000313" key="3">
    <source>
        <dbReference type="Proteomes" id="UP000009315"/>
    </source>
</evidence>
<sequence>MLERFKLVKYEVVLKAGADGLVLPPYKGSTLRGGFGSAFQRIACAQRNNICKNCLLKTSCPYVYIFETTPAPGGQALRNYESIPRPFILEPPLDTKTHYAAGEQLTFNLILVGKAIEYLPYFIVSFKELGRYGMGKGRKEFALQEIRTVNPLTGQTEAIYAEPDYLIKPHKFEITGADFKATEFSRSGKLTINYKTMTRLKFADEYVERIEFHILIRNLLRRISSLAYFHHNWEIEADFASLIEKASKVKIIQDNTRWVDWERYSSRQDSRINLGGVVGEVTYQGDIEEFLPLILLGQYIHVGKAAVFGMGWYEVQGGEL</sequence>
<dbReference type="Proteomes" id="UP000009315">
    <property type="component" value="Unassembled WGS sequence"/>
</dbReference>
<dbReference type="InterPro" id="IPR019267">
    <property type="entry name" value="CRISPR-assoc_Cas6_C"/>
</dbReference>
<dbReference type="AlphaFoldDB" id="K8EG93"/>
<reference evidence="2 3" key="1">
    <citation type="journal article" date="2013" name="Genome Announc.">
        <title>Genome Sequence of the Sulfate-Reducing Bacterium Desulfotomaculum hydrothermale Lam5(T).</title>
        <authorList>
            <person name="Amin O."/>
            <person name="Fardeau M.L."/>
            <person name="Valette O."/>
            <person name="Hirschler-Rea A."/>
            <person name="Barbe V."/>
            <person name="Medigue C."/>
            <person name="Vacherie B."/>
            <person name="Ollivier B."/>
            <person name="Bertin P.N."/>
            <person name="Dolla A."/>
        </authorList>
    </citation>
    <scope>NUCLEOTIDE SEQUENCE [LARGE SCALE GENOMIC DNA]</scope>
    <source>
        <strain evidence="3">Lam5 / DSM 18033</strain>
    </source>
</reference>
<evidence type="ECO:0000313" key="2">
    <source>
        <dbReference type="EMBL" id="CCO07696.1"/>
    </source>
</evidence>
<keyword evidence="3" id="KW-1185">Reference proteome</keyword>
<protein>
    <recommendedName>
        <fullName evidence="1">CRISPR-associated protein Cas6 C-terminal domain-containing protein</fullName>
    </recommendedName>
</protein>
<dbReference type="Gene3D" id="3.30.70.1900">
    <property type="match status" value="1"/>
</dbReference>
<dbReference type="Pfam" id="PF10040">
    <property type="entry name" value="CRISPR_Cas6"/>
    <property type="match status" value="1"/>
</dbReference>
<feature type="domain" description="CRISPR-associated protein Cas6 C-terminal" evidence="1">
    <location>
        <begin position="194"/>
        <end position="313"/>
    </location>
</feature>
<dbReference type="EMBL" id="CAOS01000004">
    <property type="protein sequence ID" value="CCO07696.1"/>
    <property type="molecule type" value="Genomic_DNA"/>
</dbReference>
<gene>
    <name evidence="2" type="ORF">DESHY_120060</name>
</gene>
<comment type="caution">
    <text evidence="2">The sequence shown here is derived from an EMBL/GenBank/DDBJ whole genome shotgun (WGS) entry which is preliminary data.</text>
</comment>
<accession>K8EG93</accession>